<reference evidence="2" key="1">
    <citation type="submission" date="2021-06" db="EMBL/GenBank/DDBJ databases">
        <authorList>
            <person name="Kallberg Y."/>
            <person name="Tangrot J."/>
            <person name="Rosling A."/>
        </authorList>
    </citation>
    <scope>NUCLEOTIDE SEQUENCE</scope>
    <source>
        <strain evidence="2">IA702</strain>
    </source>
</reference>
<dbReference type="AlphaFoldDB" id="A0A9N9GHE8"/>
<name>A0A9N9GHE8_9GLOM</name>
<feature type="region of interest" description="Disordered" evidence="1">
    <location>
        <begin position="1"/>
        <end position="63"/>
    </location>
</feature>
<accession>A0A9N9GHE8</accession>
<sequence>MVVEKEDNKDKKNSKKDNFPVTNRLESSLTHAESCNKNDIHLTTKNNDNRNGSVTTQPKRGRKARTITELDFMGREPVMALETGNVADNEQLQEPDCKETDLVNNAIDRQVFANMTTEQIQIYARFVSIKVNDAIRKNKLA</sequence>
<keyword evidence="3" id="KW-1185">Reference proteome</keyword>
<feature type="compositionally biased region" description="Polar residues" evidence="1">
    <location>
        <begin position="43"/>
        <end position="58"/>
    </location>
</feature>
<dbReference type="Proteomes" id="UP000789572">
    <property type="component" value="Unassembled WGS sequence"/>
</dbReference>
<gene>
    <name evidence="2" type="ORF">POCULU_LOCUS7541</name>
</gene>
<comment type="caution">
    <text evidence="2">The sequence shown here is derived from an EMBL/GenBank/DDBJ whole genome shotgun (WGS) entry which is preliminary data.</text>
</comment>
<organism evidence="2 3">
    <name type="scientific">Paraglomus occultum</name>
    <dbReference type="NCBI Taxonomy" id="144539"/>
    <lineage>
        <taxon>Eukaryota</taxon>
        <taxon>Fungi</taxon>
        <taxon>Fungi incertae sedis</taxon>
        <taxon>Mucoromycota</taxon>
        <taxon>Glomeromycotina</taxon>
        <taxon>Glomeromycetes</taxon>
        <taxon>Paraglomerales</taxon>
        <taxon>Paraglomeraceae</taxon>
        <taxon>Paraglomus</taxon>
    </lineage>
</organism>
<evidence type="ECO:0000313" key="2">
    <source>
        <dbReference type="EMBL" id="CAG8602547.1"/>
    </source>
</evidence>
<evidence type="ECO:0000313" key="3">
    <source>
        <dbReference type="Proteomes" id="UP000789572"/>
    </source>
</evidence>
<feature type="compositionally biased region" description="Polar residues" evidence="1">
    <location>
        <begin position="20"/>
        <end position="33"/>
    </location>
</feature>
<protein>
    <submittedName>
        <fullName evidence="2">8200_t:CDS:1</fullName>
    </submittedName>
</protein>
<proteinExistence type="predicted"/>
<feature type="compositionally biased region" description="Basic and acidic residues" evidence="1">
    <location>
        <begin position="1"/>
        <end position="18"/>
    </location>
</feature>
<dbReference type="EMBL" id="CAJVPJ010001751">
    <property type="protein sequence ID" value="CAG8602547.1"/>
    <property type="molecule type" value="Genomic_DNA"/>
</dbReference>
<evidence type="ECO:0000256" key="1">
    <source>
        <dbReference type="SAM" id="MobiDB-lite"/>
    </source>
</evidence>